<evidence type="ECO:0000313" key="2">
    <source>
        <dbReference type="Proteomes" id="UP000275846"/>
    </source>
</evidence>
<reference evidence="1 2" key="2">
    <citation type="submission" date="2018-11" db="EMBL/GenBank/DDBJ databases">
        <authorList>
            <consortium name="Pathogen Informatics"/>
        </authorList>
    </citation>
    <scope>NUCLEOTIDE SEQUENCE [LARGE SCALE GENOMIC DNA]</scope>
    <source>
        <strain evidence="1 2">NST_G2</strain>
    </source>
</reference>
<evidence type="ECO:0000313" key="1">
    <source>
        <dbReference type="EMBL" id="VDL99953.1"/>
    </source>
</evidence>
<protein>
    <submittedName>
        <fullName evidence="1 3">Uncharacterized protein</fullName>
    </submittedName>
</protein>
<organism evidence="3">
    <name type="scientific">Schistocephalus solidus</name>
    <name type="common">Tapeworm</name>
    <dbReference type="NCBI Taxonomy" id="70667"/>
    <lineage>
        <taxon>Eukaryota</taxon>
        <taxon>Metazoa</taxon>
        <taxon>Spiralia</taxon>
        <taxon>Lophotrochozoa</taxon>
        <taxon>Platyhelminthes</taxon>
        <taxon>Cestoda</taxon>
        <taxon>Eucestoda</taxon>
        <taxon>Diphyllobothriidea</taxon>
        <taxon>Diphyllobothriidae</taxon>
        <taxon>Schistocephalus</taxon>
    </lineage>
</organism>
<reference evidence="3" key="1">
    <citation type="submission" date="2016-06" db="UniProtKB">
        <authorList>
            <consortium name="WormBaseParasite"/>
        </authorList>
    </citation>
    <scope>IDENTIFICATION</scope>
</reference>
<dbReference type="OrthoDB" id="422540at2759"/>
<dbReference type="PANTHER" id="PTHR38681">
    <property type="entry name" value="RETROVIRUS-RELATED POL POLYPROTEIN FROM TRANSPOSON 412-LIKE PROTEIN-RELATED"/>
    <property type="match status" value="1"/>
</dbReference>
<dbReference type="EMBL" id="UYSU01038189">
    <property type="protein sequence ID" value="VDL99953.1"/>
    <property type="molecule type" value="Genomic_DNA"/>
</dbReference>
<dbReference type="STRING" id="70667.A0A183TAS0"/>
<gene>
    <name evidence="1" type="ORF">SSLN_LOCUS13568</name>
</gene>
<sequence length="127" mass="14766">MFVAEDHTNLLHRLWQFRWTLYPVPLRPSTTASYIEKDLATCSHVYRRCDRVRWPSETPYDGPFRNVSREPKNFRIQRGTREEAVHMDRLKAAVPGHSAGQALWSPTLCSFTFPTLFPSVPHTYSSS</sequence>
<keyword evidence="2" id="KW-1185">Reference proteome</keyword>
<name>A0A183TAS0_SCHSO</name>
<evidence type="ECO:0000313" key="3">
    <source>
        <dbReference type="WBParaSite" id="SSLN_0001408301-mRNA-1"/>
    </source>
</evidence>
<dbReference type="PANTHER" id="PTHR38681:SF1">
    <property type="entry name" value="RETROVIRUS-RELATED POL POLYPROTEIN FROM TRANSPOSON 412-LIKE PROTEIN"/>
    <property type="match status" value="1"/>
</dbReference>
<dbReference type="AlphaFoldDB" id="A0A183TAS0"/>
<proteinExistence type="predicted"/>
<dbReference type="WBParaSite" id="SSLN_0001408301-mRNA-1">
    <property type="protein sequence ID" value="SSLN_0001408301-mRNA-1"/>
    <property type="gene ID" value="SSLN_0001408301"/>
</dbReference>
<accession>A0A183TAS0</accession>
<dbReference type="Proteomes" id="UP000275846">
    <property type="component" value="Unassembled WGS sequence"/>
</dbReference>